<evidence type="ECO:0000256" key="4">
    <source>
        <dbReference type="ARBA" id="ARBA00022691"/>
    </source>
</evidence>
<reference evidence="5" key="1">
    <citation type="submission" date="2022-03" db="EMBL/GenBank/DDBJ databases">
        <authorList>
            <person name="Alioto T."/>
            <person name="Alioto T."/>
            <person name="Gomez Garrido J."/>
        </authorList>
    </citation>
    <scope>NUCLEOTIDE SEQUENCE</scope>
</reference>
<keyword evidence="3" id="KW-0808">Transferase</keyword>
<dbReference type="GO" id="GO:0032259">
    <property type="term" value="P:methylation"/>
    <property type="evidence" value="ECO:0007669"/>
    <property type="project" value="UniProtKB-KW"/>
</dbReference>
<evidence type="ECO:0000313" key="6">
    <source>
        <dbReference type="Proteomes" id="UP001295444"/>
    </source>
</evidence>
<dbReference type="Proteomes" id="UP001295444">
    <property type="component" value="Chromosome 10"/>
</dbReference>
<dbReference type="SUPFAM" id="SSF53335">
    <property type="entry name" value="S-adenosyl-L-methionine-dependent methyltransferases"/>
    <property type="match status" value="1"/>
</dbReference>
<dbReference type="GO" id="GO:0005829">
    <property type="term" value="C:cytosol"/>
    <property type="evidence" value="ECO:0007669"/>
    <property type="project" value="TreeGrafter"/>
</dbReference>
<gene>
    <name evidence="5" type="ORF">PECUL_23A024379</name>
</gene>
<keyword evidence="6" id="KW-1185">Reference proteome</keyword>
<protein>
    <submittedName>
        <fullName evidence="5">Nicotinamide N-methyltransferase-like</fullName>
    </submittedName>
</protein>
<dbReference type="PANTHER" id="PTHR10867">
    <property type="entry name" value="NNMT/PNMT/TEMT FAMILY MEMBER"/>
    <property type="match status" value="1"/>
</dbReference>
<evidence type="ECO:0000256" key="3">
    <source>
        <dbReference type="ARBA" id="ARBA00022679"/>
    </source>
</evidence>
<dbReference type="InterPro" id="IPR000940">
    <property type="entry name" value="NNMT_TEMT_trans"/>
</dbReference>
<evidence type="ECO:0000313" key="5">
    <source>
        <dbReference type="EMBL" id="CAH2320321.1"/>
    </source>
</evidence>
<dbReference type="InterPro" id="IPR029063">
    <property type="entry name" value="SAM-dependent_MTases_sf"/>
</dbReference>
<name>A0AAD1T9J2_PELCU</name>
<keyword evidence="2" id="KW-0489">Methyltransferase</keyword>
<sequence>MDRSTRKHYHKHEIDSQDIYDTYFSASADKNLLDEVFIFPMKAVFNASKLGHIKGDTLIDISSSASIFHLLPICTYFKDITILEFNDACLKDLQKWLNKEPGAFDWSHASKIVAELEGCR</sequence>
<dbReference type="Pfam" id="PF01234">
    <property type="entry name" value="NNMT_PNMT_TEMT"/>
    <property type="match status" value="1"/>
</dbReference>
<dbReference type="Gene3D" id="3.40.50.150">
    <property type="entry name" value="Vaccinia Virus protein VP39"/>
    <property type="match status" value="1"/>
</dbReference>
<organism evidence="5 6">
    <name type="scientific">Pelobates cultripes</name>
    <name type="common">Western spadefoot toad</name>
    <dbReference type="NCBI Taxonomy" id="61616"/>
    <lineage>
        <taxon>Eukaryota</taxon>
        <taxon>Metazoa</taxon>
        <taxon>Chordata</taxon>
        <taxon>Craniata</taxon>
        <taxon>Vertebrata</taxon>
        <taxon>Euteleostomi</taxon>
        <taxon>Amphibia</taxon>
        <taxon>Batrachia</taxon>
        <taxon>Anura</taxon>
        <taxon>Pelobatoidea</taxon>
        <taxon>Pelobatidae</taxon>
        <taxon>Pelobates</taxon>
    </lineage>
</organism>
<dbReference type="EMBL" id="OW240921">
    <property type="protein sequence ID" value="CAH2320321.1"/>
    <property type="molecule type" value="Genomic_DNA"/>
</dbReference>
<keyword evidence="4" id="KW-0949">S-adenosyl-L-methionine</keyword>
<proteinExistence type="inferred from homology"/>
<comment type="similarity">
    <text evidence="1">Belongs to the class I-like SAM-binding methyltransferase superfamily. NNMT/PNMT/TEMT family.</text>
</comment>
<dbReference type="GO" id="GO:0008170">
    <property type="term" value="F:N-methyltransferase activity"/>
    <property type="evidence" value="ECO:0007669"/>
    <property type="project" value="TreeGrafter"/>
</dbReference>
<dbReference type="AlphaFoldDB" id="A0AAD1T9J2"/>
<dbReference type="PROSITE" id="PS51681">
    <property type="entry name" value="SAM_MT_NNMT_PNMT_TEMT"/>
    <property type="match status" value="1"/>
</dbReference>
<evidence type="ECO:0000256" key="1">
    <source>
        <dbReference type="ARBA" id="ARBA00007996"/>
    </source>
</evidence>
<dbReference type="PANTHER" id="PTHR10867:SF44">
    <property type="entry name" value="NICOTINAMIDE N-METHYLTRANSFERASE ISOFORM X2"/>
    <property type="match status" value="1"/>
</dbReference>
<accession>A0AAD1T9J2</accession>
<evidence type="ECO:0000256" key="2">
    <source>
        <dbReference type="ARBA" id="ARBA00022603"/>
    </source>
</evidence>